<comment type="similarity">
    <text evidence="2 13">Belongs to the GHMP kinase family. Homoserine kinase subfamily.</text>
</comment>
<keyword evidence="5 13" id="KW-0028">Amino-acid biosynthesis</keyword>
<evidence type="ECO:0000256" key="7">
    <source>
        <dbReference type="ARBA" id="ARBA00022697"/>
    </source>
</evidence>
<dbReference type="InterPro" id="IPR006204">
    <property type="entry name" value="GHMP_kinase_N_dom"/>
</dbReference>
<dbReference type="InterPro" id="IPR036554">
    <property type="entry name" value="GHMP_kinase_C_sf"/>
</dbReference>
<dbReference type="GO" id="GO:0009088">
    <property type="term" value="P:threonine biosynthetic process"/>
    <property type="evidence" value="ECO:0007669"/>
    <property type="project" value="UniProtKB-UniRule"/>
</dbReference>
<keyword evidence="6 13" id="KW-0808">Transferase</keyword>
<evidence type="ECO:0000256" key="9">
    <source>
        <dbReference type="ARBA" id="ARBA00022777"/>
    </source>
</evidence>
<protein>
    <recommendedName>
        <fullName evidence="4 13">Homoserine kinase</fullName>
        <shortName evidence="13">HK</shortName>
        <shortName evidence="13">HSK</shortName>
        <ecNumber evidence="3 13">2.7.1.39</ecNumber>
    </recommendedName>
</protein>
<evidence type="ECO:0000256" key="3">
    <source>
        <dbReference type="ARBA" id="ARBA00012078"/>
    </source>
</evidence>
<dbReference type="HAMAP" id="MF_00384">
    <property type="entry name" value="Homoser_kinase"/>
    <property type="match status" value="1"/>
</dbReference>
<dbReference type="GO" id="GO:0005737">
    <property type="term" value="C:cytoplasm"/>
    <property type="evidence" value="ECO:0007669"/>
    <property type="project" value="UniProtKB-SubCell"/>
</dbReference>
<dbReference type="GO" id="GO:0005524">
    <property type="term" value="F:ATP binding"/>
    <property type="evidence" value="ECO:0007669"/>
    <property type="project" value="UniProtKB-UniRule"/>
</dbReference>
<evidence type="ECO:0000256" key="1">
    <source>
        <dbReference type="ARBA" id="ARBA00005015"/>
    </source>
</evidence>
<dbReference type="PANTHER" id="PTHR20861">
    <property type="entry name" value="HOMOSERINE/4-DIPHOSPHOCYTIDYL-2-C-METHYL-D-ERYTHRITOL KINASE"/>
    <property type="match status" value="1"/>
</dbReference>
<dbReference type="Gene3D" id="3.30.230.10">
    <property type="match status" value="1"/>
</dbReference>
<dbReference type="GO" id="GO:0004413">
    <property type="term" value="F:homoserine kinase activity"/>
    <property type="evidence" value="ECO:0007669"/>
    <property type="project" value="UniProtKB-UniRule"/>
</dbReference>
<feature type="binding site" evidence="13">
    <location>
        <begin position="89"/>
        <end position="99"/>
    </location>
    <ligand>
        <name>ATP</name>
        <dbReference type="ChEBI" id="CHEBI:30616"/>
    </ligand>
</feature>
<comment type="subcellular location">
    <subcellularLocation>
        <location evidence="13">Cytoplasm</location>
    </subcellularLocation>
</comment>
<keyword evidence="10 13" id="KW-0067">ATP-binding</keyword>
<dbReference type="InterPro" id="IPR020568">
    <property type="entry name" value="Ribosomal_Su5_D2-typ_SF"/>
</dbReference>
<keyword evidence="9 13" id="KW-0418">Kinase</keyword>
<dbReference type="Pfam" id="PF00288">
    <property type="entry name" value="GHMP_kinases_N"/>
    <property type="match status" value="1"/>
</dbReference>
<dbReference type="PROSITE" id="PS00627">
    <property type="entry name" value="GHMP_KINASES_ATP"/>
    <property type="match status" value="1"/>
</dbReference>
<dbReference type="PIRSF" id="PIRSF000676">
    <property type="entry name" value="Homoser_kin"/>
    <property type="match status" value="1"/>
</dbReference>
<dbReference type="Pfam" id="PF08544">
    <property type="entry name" value="GHMP_kinases_C"/>
    <property type="match status" value="1"/>
</dbReference>
<name>A0A1G7GSV6_9BACL</name>
<keyword evidence="8 13" id="KW-0547">Nucleotide-binding</keyword>
<evidence type="ECO:0000256" key="11">
    <source>
        <dbReference type="ARBA" id="ARBA00049375"/>
    </source>
</evidence>
<dbReference type="RefSeq" id="WP_092098840.1">
    <property type="nucleotide sequence ID" value="NZ_FNAR01000029.1"/>
</dbReference>
<dbReference type="Proteomes" id="UP000198823">
    <property type="component" value="Unassembled WGS sequence"/>
</dbReference>
<evidence type="ECO:0000259" key="15">
    <source>
        <dbReference type="Pfam" id="PF08544"/>
    </source>
</evidence>
<feature type="domain" description="GHMP kinase N-terminal" evidence="14">
    <location>
        <begin position="60"/>
        <end position="142"/>
    </location>
</feature>
<evidence type="ECO:0000313" key="17">
    <source>
        <dbReference type="Proteomes" id="UP000198823"/>
    </source>
</evidence>
<evidence type="ECO:0000259" key="14">
    <source>
        <dbReference type="Pfam" id="PF00288"/>
    </source>
</evidence>
<dbReference type="Gene3D" id="3.30.70.890">
    <property type="entry name" value="GHMP kinase, C-terminal domain"/>
    <property type="match status" value="1"/>
</dbReference>
<dbReference type="PANTHER" id="PTHR20861:SF1">
    <property type="entry name" value="HOMOSERINE KINASE"/>
    <property type="match status" value="1"/>
</dbReference>
<organism evidence="16 17">
    <name type="scientific">Bhargavaea beijingensis</name>
    <dbReference type="NCBI Taxonomy" id="426756"/>
    <lineage>
        <taxon>Bacteria</taxon>
        <taxon>Bacillati</taxon>
        <taxon>Bacillota</taxon>
        <taxon>Bacilli</taxon>
        <taxon>Bacillales</taxon>
        <taxon>Caryophanaceae</taxon>
        <taxon>Bhargavaea</taxon>
    </lineage>
</organism>
<dbReference type="InterPro" id="IPR000870">
    <property type="entry name" value="Homoserine_kinase"/>
</dbReference>
<comment type="function">
    <text evidence="12 13">Catalyzes the ATP-dependent phosphorylation of L-homoserine to L-homoserine phosphate.</text>
</comment>
<evidence type="ECO:0000256" key="2">
    <source>
        <dbReference type="ARBA" id="ARBA00007370"/>
    </source>
</evidence>
<keyword evidence="7 13" id="KW-0791">Threonine biosynthesis</keyword>
<dbReference type="AlphaFoldDB" id="A0A1G7GSV6"/>
<evidence type="ECO:0000256" key="10">
    <source>
        <dbReference type="ARBA" id="ARBA00022840"/>
    </source>
</evidence>
<sequence>MGRPTLAIRVPATTANLGPGFDCAALALTLYMEVEAEKADAWEVVYEGEEYAGLAGGEENLIVRTMQETARKCGAEAPPCRLSVHSDIPLGKGLGSSATAVAAGIEAADHLYGLGLSVEEKARIGSGIEGHADNVVAAIMGGAVFSHYMDGELETVHIPHPHVGAVILVPDRPLATEESRGLLPDTLRHADAVCGSAATGVMAAAIAVGDWKRAGRMMERDVFHEPYRTRLFPDFDQIRHFAKKAGAYGTAVSGAGPSVLVLTEPDSERSIAQRLAGEFPAYRPLAVKASSAGAATVTV</sequence>
<feature type="domain" description="GHMP kinase C-terminal" evidence="15">
    <location>
        <begin position="202"/>
        <end position="279"/>
    </location>
</feature>
<evidence type="ECO:0000256" key="5">
    <source>
        <dbReference type="ARBA" id="ARBA00022605"/>
    </source>
</evidence>
<dbReference type="OrthoDB" id="9769912at2"/>
<evidence type="ECO:0000256" key="4">
    <source>
        <dbReference type="ARBA" id="ARBA00017858"/>
    </source>
</evidence>
<dbReference type="NCBIfam" id="TIGR00191">
    <property type="entry name" value="thrB"/>
    <property type="match status" value="1"/>
</dbReference>
<dbReference type="PRINTS" id="PR00958">
    <property type="entry name" value="HOMSERKINASE"/>
</dbReference>
<proteinExistence type="inferred from homology"/>
<gene>
    <name evidence="13" type="primary">thrB</name>
    <name evidence="16" type="ORF">SAMN04488126_12913</name>
</gene>
<comment type="catalytic activity">
    <reaction evidence="11 13">
        <text>L-homoserine + ATP = O-phospho-L-homoserine + ADP + H(+)</text>
        <dbReference type="Rhea" id="RHEA:13985"/>
        <dbReference type="ChEBI" id="CHEBI:15378"/>
        <dbReference type="ChEBI" id="CHEBI:30616"/>
        <dbReference type="ChEBI" id="CHEBI:57476"/>
        <dbReference type="ChEBI" id="CHEBI:57590"/>
        <dbReference type="ChEBI" id="CHEBI:456216"/>
        <dbReference type="EC" id="2.7.1.39"/>
    </reaction>
</comment>
<dbReference type="InterPro" id="IPR013750">
    <property type="entry name" value="GHMP_kinase_C_dom"/>
</dbReference>
<reference evidence="16 17" key="1">
    <citation type="submission" date="2016-10" db="EMBL/GenBank/DDBJ databases">
        <authorList>
            <person name="de Groot N.N."/>
        </authorList>
    </citation>
    <scope>NUCLEOTIDE SEQUENCE [LARGE SCALE GENOMIC DNA]</scope>
    <source>
        <strain evidence="16 17">CGMCC 1.6762</strain>
    </source>
</reference>
<accession>A0A1G7GSV6</accession>
<dbReference type="SUPFAM" id="SSF55060">
    <property type="entry name" value="GHMP Kinase, C-terminal domain"/>
    <property type="match status" value="1"/>
</dbReference>
<dbReference type="STRING" id="426756.SAMN04488126_12913"/>
<dbReference type="SUPFAM" id="SSF54211">
    <property type="entry name" value="Ribosomal protein S5 domain 2-like"/>
    <property type="match status" value="1"/>
</dbReference>
<dbReference type="EMBL" id="FNAR01000029">
    <property type="protein sequence ID" value="SDE91214.1"/>
    <property type="molecule type" value="Genomic_DNA"/>
</dbReference>
<evidence type="ECO:0000256" key="8">
    <source>
        <dbReference type="ARBA" id="ARBA00022741"/>
    </source>
</evidence>
<dbReference type="InterPro" id="IPR006203">
    <property type="entry name" value="GHMP_knse_ATP-bd_CS"/>
</dbReference>
<evidence type="ECO:0000256" key="12">
    <source>
        <dbReference type="ARBA" id="ARBA00049954"/>
    </source>
</evidence>
<dbReference type="UniPathway" id="UPA00050">
    <property type="reaction ID" value="UER00064"/>
</dbReference>
<evidence type="ECO:0000256" key="13">
    <source>
        <dbReference type="HAMAP-Rule" id="MF_00384"/>
    </source>
</evidence>
<evidence type="ECO:0000313" key="16">
    <source>
        <dbReference type="EMBL" id="SDE91214.1"/>
    </source>
</evidence>
<keyword evidence="13" id="KW-0963">Cytoplasm</keyword>
<comment type="pathway">
    <text evidence="1 13">Amino-acid biosynthesis; L-threonine biosynthesis; L-threonine from L-aspartate: step 4/5.</text>
</comment>
<dbReference type="EC" id="2.7.1.39" evidence="3 13"/>
<dbReference type="InterPro" id="IPR014721">
    <property type="entry name" value="Ribsml_uS5_D2-typ_fold_subgr"/>
</dbReference>
<evidence type="ECO:0000256" key="6">
    <source>
        <dbReference type="ARBA" id="ARBA00022679"/>
    </source>
</evidence>